<protein>
    <submittedName>
        <fullName evidence="6">Uncharacterized protein</fullName>
    </submittedName>
</protein>
<keyword evidence="2" id="KW-0812">Transmembrane</keyword>
<keyword evidence="3" id="KW-1133">Transmembrane helix</keyword>
<dbReference type="InterPro" id="IPR007941">
    <property type="entry name" value="DUF726"/>
</dbReference>
<evidence type="ECO:0000256" key="1">
    <source>
        <dbReference type="ARBA" id="ARBA00004141"/>
    </source>
</evidence>
<accession>A0AAW2MPL3</accession>
<dbReference type="GO" id="GO:0016020">
    <property type="term" value="C:membrane"/>
    <property type="evidence" value="ECO:0007669"/>
    <property type="project" value="UniProtKB-SubCell"/>
</dbReference>
<evidence type="ECO:0000256" key="3">
    <source>
        <dbReference type="ARBA" id="ARBA00022989"/>
    </source>
</evidence>
<organism evidence="6">
    <name type="scientific">Sesamum calycinum</name>
    <dbReference type="NCBI Taxonomy" id="2727403"/>
    <lineage>
        <taxon>Eukaryota</taxon>
        <taxon>Viridiplantae</taxon>
        <taxon>Streptophyta</taxon>
        <taxon>Embryophyta</taxon>
        <taxon>Tracheophyta</taxon>
        <taxon>Spermatophyta</taxon>
        <taxon>Magnoliopsida</taxon>
        <taxon>eudicotyledons</taxon>
        <taxon>Gunneridae</taxon>
        <taxon>Pentapetalae</taxon>
        <taxon>asterids</taxon>
        <taxon>lamiids</taxon>
        <taxon>Lamiales</taxon>
        <taxon>Pedaliaceae</taxon>
        <taxon>Sesamum</taxon>
    </lineage>
</organism>
<dbReference type="PANTHER" id="PTHR17920">
    <property type="entry name" value="TRANSMEMBRANE AND COILED-COIL DOMAIN-CONTAINING PROTEIN 4 TMCO4"/>
    <property type="match status" value="1"/>
</dbReference>
<dbReference type="EMBL" id="JACGWM010000013">
    <property type="protein sequence ID" value="KAL0333001.1"/>
    <property type="molecule type" value="Genomic_DNA"/>
</dbReference>
<comment type="caution">
    <text evidence="6">The sequence shown here is derived from an EMBL/GenBank/DDBJ whole genome shotgun (WGS) entry which is preliminary data.</text>
</comment>
<feature type="compositionally biased region" description="Low complexity" evidence="5">
    <location>
        <begin position="55"/>
        <end position="65"/>
    </location>
</feature>
<dbReference type="PANTHER" id="PTHR17920:SF3">
    <property type="entry name" value="TRANSMEMBRANE AND COILED-COIL DOMAIN-CONTAINING PROTEIN 4"/>
    <property type="match status" value="1"/>
</dbReference>
<evidence type="ECO:0000256" key="4">
    <source>
        <dbReference type="ARBA" id="ARBA00023136"/>
    </source>
</evidence>
<gene>
    <name evidence="6" type="ORF">Scaly_2201600</name>
</gene>
<feature type="region of interest" description="Disordered" evidence="5">
    <location>
        <begin position="33"/>
        <end position="65"/>
    </location>
</feature>
<feature type="region of interest" description="Disordered" evidence="5">
    <location>
        <begin position="116"/>
        <end position="159"/>
    </location>
</feature>
<reference evidence="6" key="1">
    <citation type="submission" date="2020-06" db="EMBL/GenBank/DDBJ databases">
        <authorList>
            <person name="Li T."/>
            <person name="Hu X."/>
            <person name="Zhang T."/>
            <person name="Song X."/>
            <person name="Zhang H."/>
            <person name="Dai N."/>
            <person name="Sheng W."/>
            <person name="Hou X."/>
            <person name="Wei L."/>
        </authorList>
    </citation>
    <scope>NUCLEOTIDE SEQUENCE</scope>
    <source>
        <strain evidence="6">KEN8</strain>
        <tissue evidence="6">Leaf</tissue>
    </source>
</reference>
<evidence type="ECO:0000256" key="5">
    <source>
        <dbReference type="SAM" id="MobiDB-lite"/>
    </source>
</evidence>
<comment type="subcellular location">
    <subcellularLocation>
        <location evidence="1">Membrane</location>
        <topology evidence="1">Multi-pass membrane protein</topology>
    </subcellularLocation>
</comment>
<dbReference type="AlphaFoldDB" id="A0AAW2MPL3"/>
<reference evidence="6" key="2">
    <citation type="journal article" date="2024" name="Plant">
        <title>Genomic evolution and insights into agronomic trait innovations of Sesamum species.</title>
        <authorList>
            <person name="Miao H."/>
            <person name="Wang L."/>
            <person name="Qu L."/>
            <person name="Liu H."/>
            <person name="Sun Y."/>
            <person name="Le M."/>
            <person name="Wang Q."/>
            <person name="Wei S."/>
            <person name="Zheng Y."/>
            <person name="Lin W."/>
            <person name="Duan Y."/>
            <person name="Cao H."/>
            <person name="Xiong S."/>
            <person name="Wang X."/>
            <person name="Wei L."/>
            <person name="Li C."/>
            <person name="Ma Q."/>
            <person name="Ju M."/>
            <person name="Zhao R."/>
            <person name="Li G."/>
            <person name="Mu C."/>
            <person name="Tian Q."/>
            <person name="Mei H."/>
            <person name="Zhang T."/>
            <person name="Gao T."/>
            <person name="Zhang H."/>
        </authorList>
    </citation>
    <scope>NUCLEOTIDE SEQUENCE</scope>
    <source>
        <strain evidence="6">KEN8</strain>
    </source>
</reference>
<name>A0AAW2MPL3_9LAMI</name>
<evidence type="ECO:0000256" key="2">
    <source>
        <dbReference type="ARBA" id="ARBA00022692"/>
    </source>
</evidence>
<keyword evidence="4" id="KW-0472">Membrane</keyword>
<evidence type="ECO:0000313" key="6">
    <source>
        <dbReference type="EMBL" id="KAL0333001.1"/>
    </source>
</evidence>
<proteinExistence type="predicted"/>
<sequence length="316" mass="35598">MSSSSSTLTATQKYAAGALFALALHQAQLHQTHPLGFPSHDDDDGGGDPSEERVSTSSSSDAVSDDPQLWVHQSAGLLRPVFKYQTFFSLLDCVFLCKYMRNSCCRCYVFEHGKSPDDYKSKKEKQHEYENACREKFAPPDKKLESKSKEGNTPNDRRQEINAITSIVEEAPVESMKESDGKPLEEVTMLSYPRKLTVLYELLSACLADTPEDNKKSTRGRKGYDARHRVALRLLATWFDVKWKKMNDETMQPLDTSAYEKGNLMNLGYSLPYVCTYKDVYAVDLSEGIFCSFLKSPGHSSGRKSRIDIELKALPE</sequence>